<dbReference type="Proteomes" id="UP000191056">
    <property type="component" value="Unassembled WGS sequence"/>
</dbReference>
<reference evidence="3 4" key="1">
    <citation type="submission" date="2017-03" db="EMBL/GenBank/DDBJ databases">
        <title>Genome sequence of Clostridium chromiireducens DSM 23318.</title>
        <authorList>
            <person name="Poehlein A."/>
            <person name="Daniel R."/>
        </authorList>
    </citation>
    <scope>NUCLEOTIDE SEQUENCE [LARGE SCALE GENOMIC DNA]</scope>
    <source>
        <strain evidence="3 4">DSM 23318</strain>
    </source>
</reference>
<keyword evidence="3" id="KW-0012">Acyltransferase</keyword>
<dbReference type="SUPFAM" id="SSF54001">
    <property type="entry name" value="Cysteine proteinases"/>
    <property type="match status" value="1"/>
</dbReference>
<keyword evidence="3" id="KW-0808">Transferase</keyword>
<dbReference type="EC" id="2.3.1.5" evidence="3"/>
<dbReference type="PANTHER" id="PTHR11786:SF0">
    <property type="entry name" value="ARYLAMINE N-ACETYLTRANSFERASE 4-RELATED"/>
    <property type="match status" value="1"/>
</dbReference>
<organism evidence="3 4">
    <name type="scientific">Clostridium chromiireducens</name>
    <dbReference type="NCBI Taxonomy" id="225345"/>
    <lineage>
        <taxon>Bacteria</taxon>
        <taxon>Bacillati</taxon>
        <taxon>Bacillota</taxon>
        <taxon>Clostridia</taxon>
        <taxon>Eubacteriales</taxon>
        <taxon>Clostridiaceae</taxon>
        <taxon>Clostridium</taxon>
    </lineage>
</organism>
<dbReference type="InterPro" id="IPR001447">
    <property type="entry name" value="Arylamine_N-AcTrfase"/>
</dbReference>
<dbReference type="AlphaFoldDB" id="A0A1V4IU28"/>
<dbReference type="Pfam" id="PF00797">
    <property type="entry name" value="Acetyltransf_2"/>
    <property type="match status" value="1"/>
</dbReference>
<comment type="similarity">
    <text evidence="1 2">Belongs to the arylamine N-acetyltransferase family.</text>
</comment>
<dbReference type="PRINTS" id="PR01543">
    <property type="entry name" value="ANATRNSFRASE"/>
</dbReference>
<dbReference type="InterPro" id="IPR038765">
    <property type="entry name" value="Papain-like_cys_pep_sf"/>
</dbReference>
<sequence length="259" mass="30218">MIFTQEQIDIYLSKIKYKHKIELNGKTLEQLQISHLKNIPYENLDILNGVPIYLTPEALFKKLILSSRGGYCFELNGLYSNLLKSLGFDVTNLAGRFIDDDTSIQMRRHRILKVKTNDGIYICDVGVRSESPRIALKQVHGLIQNDGVSEYKFEEDDFYGHILWQKERGKSWKKVYGFTDEPQQDIDYIMPSFFCEKHPDSPFVNIRKISIFTDSVNINLVGDTLKFYENAKVTKRVDLQDENEIRETLDKYFGIRLNN</sequence>
<protein>
    <submittedName>
        <fullName evidence="3">Arylamine N-acetyltransferase</fullName>
        <ecNumber evidence="3">2.3.1.5</ecNumber>
    </submittedName>
</protein>
<dbReference type="STRING" id="225345.CLCHR_16600"/>
<evidence type="ECO:0000256" key="1">
    <source>
        <dbReference type="ARBA" id="ARBA00006547"/>
    </source>
</evidence>
<dbReference type="OrthoDB" id="7181050at2"/>
<dbReference type="PANTHER" id="PTHR11786">
    <property type="entry name" value="N-HYDROXYARYLAMINE O-ACETYLTRANSFERASE"/>
    <property type="match status" value="1"/>
</dbReference>
<proteinExistence type="inferred from homology"/>
<gene>
    <name evidence="3" type="primary">nat</name>
    <name evidence="3" type="ORF">CLCHR_16600</name>
</gene>
<name>A0A1V4IU28_9CLOT</name>
<dbReference type="Gene3D" id="2.40.128.150">
    <property type="entry name" value="Cysteine proteinases"/>
    <property type="match status" value="1"/>
</dbReference>
<accession>A0A1V4IU28</accession>
<comment type="caution">
    <text evidence="3">The sequence shown here is derived from an EMBL/GenBank/DDBJ whole genome shotgun (WGS) entry which is preliminary data.</text>
</comment>
<evidence type="ECO:0000313" key="3">
    <source>
        <dbReference type="EMBL" id="OPJ63320.1"/>
    </source>
</evidence>
<dbReference type="Gene3D" id="3.30.2140.10">
    <property type="entry name" value="Arylamine N-acetyltransferase"/>
    <property type="match status" value="1"/>
</dbReference>
<dbReference type="EMBL" id="MZGT01000018">
    <property type="protein sequence ID" value="OPJ63320.1"/>
    <property type="molecule type" value="Genomic_DNA"/>
</dbReference>
<evidence type="ECO:0000313" key="4">
    <source>
        <dbReference type="Proteomes" id="UP000191056"/>
    </source>
</evidence>
<evidence type="ECO:0000256" key="2">
    <source>
        <dbReference type="RuleBase" id="RU003452"/>
    </source>
</evidence>
<dbReference type="RefSeq" id="WP_079439226.1">
    <property type="nucleotide sequence ID" value="NZ_MZGT01000018.1"/>
</dbReference>
<dbReference type="GO" id="GO:0004060">
    <property type="term" value="F:arylamine N-acetyltransferase activity"/>
    <property type="evidence" value="ECO:0007669"/>
    <property type="project" value="UniProtKB-EC"/>
</dbReference>
<keyword evidence="4" id="KW-1185">Reference proteome</keyword>